<evidence type="ECO:0000256" key="1">
    <source>
        <dbReference type="ARBA" id="ARBA00004141"/>
    </source>
</evidence>
<dbReference type="PRINTS" id="PR00124">
    <property type="entry name" value="ATPASEC"/>
</dbReference>
<dbReference type="CDD" id="cd18183">
    <property type="entry name" value="ATP-synt_Fo_c_ATPH"/>
    <property type="match status" value="1"/>
</dbReference>
<dbReference type="GO" id="GO:0015986">
    <property type="term" value="P:proton motive force-driven ATP synthesis"/>
    <property type="evidence" value="ECO:0007669"/>
    <property type="project" value="InterPro"/>
</dbReference>
<keyword evidence="5" id="KW-0472">Membrane</keyword>
<dbReference type="GO" id="GO:0045259">
    <property type="term" value="C:proton-transporting ATP synthase complex"/>
    <property type="evidence" value="ECO:0007669"/>
    <property type="project" value="InterPro"/>
</dbReference>
<feature type="compositionally biased region" description="Basic and acidic residues" evidence="6">
    <location>
        <begin position="493"/>
        <end position="506"/>
    </location>
</feature>
<protein>
    <recommendedName>
        <fullName evidence="7">V-ATPase proteolipid subunit C-like domain-containing protein</fullName>
    </recommendedName>
</protein>
<evidence type="ECO:0000256" key="3">
    <source>
        <dbReference type="ARBA" id="ARBA00022692"/>
    </source>
</evidence>
<dbReference type="InterPro" id="IPR035921">
    <property type="entry name" value="F/V-ATP_Csub_sf"/>
</dbReference>
<dbReference type="InterPro" id="IPR038662">
    <property type="entry name" value="ATP_synth_F0_csu_sf"/>
</dbReference>
<reference evidence="8 9" key="1">
    <citation type="submission" date="2020-08" db="EMBL/GenBank/DDBJ databases">
        <title>Plant Genome Project.</title>
        <authorList>
            <person name="Zhang R.-G."/>
        </authorList>
    </citation>
    <scope>NUCLEOTIDE SEQUENCE [LARGE SCALE GENOMIC DNA]</scope>
    <source>
        <tissue evidence="8">Rhizome</tissue>
    </source>
</reference>
<dbReference type="GO" id="GO:0033177">
    <property type="term" value="C:proton-transporting two-sector ATPase complex, proton-transporting domain"/>
    <property type="evidence" value="ECO:0007669"/>
    <property type="project" value="InterPro"/>
</dbReference>
<evidence type="ECO:0000256" key="5">
    <source>
        <dbReference type="ARBA" id="ARBA00023136"/>
    </source>
</evidence>
<feature type="region of interest" description="Disordered" evidence="6">
    <location>
        <begin position="489"/>
        <end position="514"/>
    </location>
</feature>
<name>A0A8J5BX22_ZINOF</name>
<gene>
    <name evidence="8" type="ORF">ZIOFF_074311</name>
</gene>
<sequence length="625" mass="69364">MLLRGQGSRSDGLIAIGLPRADEVAVVAHAMLSKRMGGRSFPLGWDIMEIIQHLLHCMLSGSVGIGILRVVPERIPTTSTDMEKEQAKTFTRKLDLPFLVQFKKKGCRAFSDKAQIGITLQKASKLSRLHSVLLAGIQVDRKGTAQELSLEWTGMGPRSRITVAELLMNPLISAASVIAAGLAVGLASIGPGVGQGTAAGQAVEGIARQPEAEGKIRVLDIEPAYLIGRPWIHMAGAVPSTLHQRLKYHMDNRLVTVMGTCRYIGYPAGGAGFSSNEYKRQARQELRYNIYDKRQAAKNCRMKVKLYPGWNVLQAERLAKWEEILHSPRKGWMLAEGTGKIGISLSCNTPGSLFWNVLMSLQPGKGPLLWGLRALGFELIQDSTAYPRIFRSFESVVEYRKTDARKVGFWEELNGWLQRKERSEFLVSKVQHWDFELGMDGDSRIAVCSFVEVRVNGRPEEGEANAYALPGTEGSLDLAYTIVMPIKKPKPLSMERPRPDARKSSPELHTTATEDQQIQMPANRVLRIAISLRSQNIHLELQDQLLDVVNWDYSIDGCLHLSTTGQKLRHTQGNLVPKSSQMTAAKKDNPRTAAKTDICPQLQTESMEESEGLEFAVGWLYLCDL</sequence>
<dbReference type="Proteomes" id="UP000734854">
    <property type="component" value="Unassembled WGS sequence"/>
</dbReference>
<dbReference type="GO" id="GO:0015078">
    <property type="term" value="F:proton transmembrane transporter activity"/>
    <property type="evidence" value="ECO:0007669"/>
    <property type="project" value="InterPro"/>
</dbReference>
<dbReference type="Gene3D" id="1.20.20.10">
    <property type="entry name" value="F1F0 ATP synthase subunit C"/>
    <property type="match status" value="1"/>
</dbReference>
<proteinExistence type="inferred from homology"/>
<accession>A0A8J5BX22</accession>
<evidence type="ECO:0000256" key="4">
    <source>
        <dbReference type="ARBA" id="ARBA00022989"/>
    </source>
</evidence>
<comment type="subcellular location">
    <subcellularLocation>
        <location evidence="1">Membrane</location>
        <topology evidence="1">Multi-pass membrane protein</topology>
    </subcellularLocation>
</comment>
<evidence type="ECO:0000313" key="9">
    <source>
        <dbReference type="Proteomes" id="UP000734854"/>
    </source>
</evidence>
<keyword evidence="3" id="KW-0812">Transmembrane</keyword>
<comment type="similarity">
    <text evidence="2">Belongs to the ATPase C chain family.</text>
</comment>
<dbReference type="SUPFAM" id="SSF81333">
    <property type="entry name" value="F1F0 ATP synthase subunit C"/>
    <property type="match status" value="1"/>
</dbReference>
<dbReference type="AlphaFoldDB" id="A0A8J5BX22"/>
<dbReference type="Pfam" id="PF00137">
    <property type="entry name" value="ATP-synt_C"/>
    <property type="match status" value="1"/>
</dbReference>
<evidence type="ECO:0000256" key="2">
    <source>
        <dbReference type="ARBA" id="ARBA00006704"/>
    </source>
</evidence>
<feature type="domain" description="V-ATPase proteolipid subunit C-like" evidence="7">
    <location>
        <begin position="178"/>
        <end position="215"/>
    </location>
</feature>
<geneLocation type="mitochondrion" evidence="8"/>
<dbReference type="EMBL" id="JACMSC010000023">
    <property type="protein sequence ID" value="KAG6467798.1"/>
    <property type="molecule type" value="Genomic_DNA"/>
</dbReference>
<dbReference type="InterPro" id="IPR000454">
    <property type="entry name" value="ATP_synth_F0_csu"/>
</dbReference>
<keyword evidence="8" id="KW-0496">Mitochondrion</keyword>
<evidence type="ECO:0000259" key="7">
    <source>
        <dbReference type="Pfam" id="PF00137"/>
    </source>
</evidence>
<comment type="caution">
    <text evidence="8">The sequence shown here is derived from an EMBL/GenBank/DDBJ whole genome shotgun (WGS) entry which is preliminary data.</text>
</comment>
<keyword evidence="9" id="KW-1185">Reference proteome</keyword>
<evidence type="ECO:0000256" key="6">
    <source>
        <dbReference type="SAM" id="MobiDB-lite"/>
    </source>
</evidence>
<keyword evidence="4" id="KW-1133">Transmembrane helix</keyword>
<dbReference type="InterPro" id="IPR002379">
    <property type="entry name" value="ATPase_proteolipid_c-like_dom"/>
</dbReference>
<evidence type="ECO:0000313" key="8">
    <source>
        <dbReference type="EMBL" id="KAG6467798.1"/>
    </source>
</evidence>
<organism evidence="8 9">
    <name type="scientific">Zingiber officinale</name>
    <name type="common">Ginger</name>
    <name type="synonym">Amomum zingiber</name>
    <dbReference type="NCBI Taxonomy" id="94328"/>
    <lineage>
        <taxon>Eukaryota</taxon>
        <taxon>Viridiplantae</taxon>
        <taxon>Streptophyta</taxon>
        <taxon>Embryophyta</taxon>
        <taxon>Tracheophyta</taxon>
        <taxon>Spermatophyta</taxon>
        <taxon>Magnoliopsida</taxon>
        <taxon>Liliopsida</taxon>
        <taxon>Zingiberales</taxon>
        <taxon>Zingiberaceae</taxon>
        <taxon>Zingiber</taxon>
    </lineage>
</organism>